<dbReference type="Proteomes" id="UP000799429">
    <property type="component" value="Unassembled WGS sequence"/>
</dbReference>
<accession>A0A9P4VR21</accession>
<comment type="caution">
    <text evidence="8">The sequence shown here is derived from an EMBL/GenBank/DDBJ whole genome shotgun (WGS) entry which is preliminary data.</text>
</comment>
<dbReference type="GO" id="GO:0070628">
    <property type="term" value="F:proteasome binding"/>
    <property type="evidence" value="ECO:0007669"/>
    <property type="project" value="TreeGrafter"/>
</dbReference>
<evidence type="ECO:0000256" key="5">
    <source>
        <dbReference type="ARBA" id="ARBA00023242"/>
    </source>
</evidence>
<keyword evidence="5" id="KW-0539">Nucleus</keyword>
<dbReference type="GO" id="GO:0005634">
    <property type="term" value="C:nucleus"/>
    <property type="evidence" value="ECO:0007669"/>
    <property type="project" value="UniProtKB-SubCell"/>
</dbReference>
<dbReference type="GO" id="GO:0061133">
    <property type="term" value="F:endopeptidase activator activity"/>
    <property type="evidence" value="ECO:0007669"/>
    <property type="project" value="TreeGrafter"/>
</dbReference>
<sequence>MAQPEILITFKAGRCNVDETKMQCLPESGYVCLYNEDDLLHFTWRKRSASIREPDLDLVMIPGDASFIPYLIDYNPEDETNLRSPTNGRIFVLKFSSSSQRHLFWLQSQNQSRDPSKFSQRDLRIGQVVDMLLNGEEIEISDELNDIRTQNTQRPGVDGDETMEDPGTQQQNSSRIGTGGAGADGTGTDFREEGEEERRGGEDGGRATETSALEDTDAIIQNFLKSLEAGTSSSTNWGRNVPGPFTTLPDLLSTSTTIPVIESADETFLDALLTRLPPTLLMVEVGLQNEKEFLGGGLVKGILPTLGLEQKREIVKKVLRSPQLHQSMGTFTAALRDGGLPSISKAVGVEVKNGGYSQNGSMPLGGGEAVEAFVEGVKMAVEQESEVDMASTDAGMDF</sequence>
<organism evidence="8 9">
    <name type="scientific">Patellaria atrata CBS 101060</name>
    <dbReference type="NCBI Taxonomy" id="1346257"/>
    <lineage>
        <taxon>Eukaryota</taxon>
        <taxon>Fungi</taxon>
        <taxon>Dikarya</taxon>
        <taxon>Ascomycota</taxon>
        <taxon>Pezizomycotina</taxon>
        <taxon>Dothideomycetes</taxon>
        <taxon>Dothideomycetes incertae sedis</taxon>
        <taxon>Patellariales</taxon>
        <taxon>Patellariaceae</taxon>
        <taxon>Patellaria</taxon>
    </lineage>
</organism>
<dbReference type="InterPro" id="IPR044868">
    <property type="entry name" value="Rpn13/ADRM1_Pru"/>
</dbReference>
<reference evidence="8" key="1">
    <citation type="journal article" date="2020" name="Stud. Mycol.">
        <title>101 Dothideomycetes genomes: a test case for predicting lifestyles and emergence of pathogens.</title>
        <authorList>
            <person name="Haridas S."/>
            <person name="Albert R."/>
            <person name="Binder M."/>
            <person name="Bloem J."/>
            <person name="Labutti K."/>
            <person name="Salamov A."/>
            <person name="Andreopoulos B."/>
            <person name="Baker S."/>
            <person name="Barry K."/>
            <person name="Bills G."/>
            <person name="Bluhm B."/>
            <person name="Cannon C."/>
            <person name="Castanera R."/>
            <person name="Culley D."/>
            <person name="Daum C."/>
            <person name="Ezra D."/>
            <person name="Gonzalez J."/>
            <person name="Henrissat B."/>
            <person name="Kuo A."/>
            <person name="Liang C."/>
            <person name="Lipzen A."/>
            <person name="Lutzoni F."/>
            <person name="Magnuson J."/>
            <person name="Mondo S."/>
            <person name="Nolan M."/>
            <person name="Ohm R."/>
            <person name="Pangilinan J."/>
            <person name="Park H.-J."/>
            <person name="Ramirez L."/>
            <person name="Alfaro M."/>
            <person name="Sun H."/>
            <person name="Tritt A."/>
            <person name="Yoshinaga Y."/>
            <person name="Zwiers L.-H."/>
            <person name="Turgeon B."/>
            <person name="Goodwin S."/>
            <person name="Spatafora J."/>
            <person name="Crous P."/>
            <person name="Grigoriev I."/>
        </authorList>
    </citation>
    <scope>NUCLEOTIDE SEQUENCE</scope>
    <source>
        <strain evidence="8">CBS 101060</strain>
    </source>
</reference>
<dbReference type="GO" id="GO:0008541">
    <property type="term" value="C:proteasome regulatory particle, lid subcomplex"/>
    <property type="evidence" value="ECO:0007669"/>
    <property type="project" value="TreeGrafter"/>
</dbReference>
<comment type="subcellular location">
    <subcellularLocation>
        <location evidence="2">Cytoplasm</location>
    </subcellularLocation>
    <subcellularLocation>
        <location evidence="1">Nucleus</location>
    </subcellularLocation>
</comment>
<gene>
    <name evidence="8" type="ORF">M501DRAFT_1011658</name>
</gene>
<dbReference type="InterPro" id="IPR006773">
    <property type="entry name" value="Rpn13/ADRM1"/>
</dbReference>
<dbReference type="Gene3D" id="1.10.2020.20">
    <property type="match status" value="1"/>
</dbReference>
<evidence type="ECO:0000256" key="2">
    <source>
        <dbReference type="ARBA" id="ARBA00004496"/>
    </source>
</evidence>
<dbReference type="PROSITE" id="PS51917">
    <property type="entry name" value="PRU"/>
    <property type="match status" value="1"/>
</dbReference>
<evidence type="ECO:0000259" key="7">
    <source>
        <dbReference type="PROSITE" id="PS51917"/>
    </source>
</evidence>
<dbReference type="InterPro" id="IPR038633">
    <property type="entry name" value="Rpn13/ADRM1_Pru_sf"/>
</dbReference>
<name>A0A9P4VR21_9PEZI</name>
<evidence type="ECO:0000256" key="4">
    <source>
        <dbReference type="ARBA" id="ARBA00022942"/>
    </source>
</evidence>
<feature type="compositionally biased region" description="Basic and acidic residues" evidence="6">
    <location>
        <begin position="196"/>
        <end position="206"/>
    </location>
</feature>
<proteinExistence type="predicted"/>
<keyword evidence="4" id="KW-0647">Proteasome</keyword>
<evidence type="ECO:0000256" key="3">
    <source>
        <dbReference type="ARBA" id="ARBA00022490"/>
    </source>
</evidence>
<dbReference type="EMBL" id="MU006096">
    <property type="protein sequence ID" value="KAF2838935.1"/>
    <property type="molecule type" value="Genomic_DNA"/>
</dbReference>
<dbReference type="OrthoDB" id="340431at2759"/>
<evidence type="ECO:0000313" key="9">
    <source>
        <dbReference type="Proteomes" id="UP000799429"/>
    </source>
</evidence>
<dbReference type="PANTHER" id="PTHR12225">
    <property type="entry name" value="ADHESION REGULATING MOLECULE 1 110 KDA CELL MEMBRANE GLYCOPROTEIN"/>
    <property type="match status" value="1"/>
</dbReference>
<feature type="compositionally biased region" description="Polar residues" evidence="6">
    <location>
        <begin position="167"/>
        <end position="176"/>
    </location>
</feature>
<dbReference type="Pfam" id="PF04683">
    <property type="entry name" value="Rpn13_ADRM1_Pru"/>
    <property type="match status" value="1"/>
</dbReference>
<dbReference type="PANTHER" id="PTHR12225:SF0">
    <property type="entry name" value="PROTEASOMAL UBIQUITIN RECEPTOR ADRM1"/>
    <property type="match status" value="1"/>
</dbReference>
<dbReference type="Gene3D" id="2.30.29.70">
    <property type="entry name" value="Proteasomal ubiquitin receptor Rpn13/ADRM1"/>
    <property type="match status" value="1"/>
</dbReference>
<evidence type="ECO:0000256" key="1">
    <source>
        <dbReference type="ARBA" id="ARBA00004123"/>
    </source>
</evidence>
<dbReference type="InterPro" id="IPR038108">
    <property type="entry name" value="RPN13_DEUBAD_sf"/>
</dbReference>
<dbReference type="AlphaFoldDB" id="A0A9P4VR21"/>
<feature type="region of interest" description="Disordered" evidence="6">
    <location>
        <begin position="143"/>
        <end position="211"/>
    </location>
</feature>
<evidence type="ECO:0000256" key="6">
    <source>
        <dbReference type="SAM" id="MobiDB-lite"/>
    </source>
</evidence>
<dbReference type="GO" id="GO:0005737">
    <property type="term" value="C:cytoplasm"/>
    <property type="evidence" value="ECO:0007669"/>
    <property type="project" value="UniProtKB-SubCell"/>
</dbReference>
<feature type="domain" description="Pru" evidence="7">
    <location>
        <begin position="2"/>
        <end position="136"/>
    </location>
</feature>
<keyword evidence="9" id="KW-1185">Reference proteome</keyword>
<evidence type="ECO:0000313" key="8">
    <source>
        <dbReference type="EMBL" id="KAF2838935.1"/>
    </source>
</evidence>
<protein>
    <recommendedName>
        <fullName evidence="7">Pru domain-containing protein</fullName>
    </recommendedName>
</protein>
<keyword evidence="3" id="KW-0963">Cytoplasm</keyword>